<evidence type="ECO:0000256" key="1">
    <source>
        <dbReference type="SAM" id="MobiDB-lite"/>
    </source>
</evidence>
<dbReference type="PROSITE" id="PS50004">
    <property type="entry name" value="C2"/>
    <property type="match status" value="1"/>
</dbReference>
<evidence type="ECO:0000313" key="3">
    <source>
        <dbReference type="Ensembl" id="ENSFHEP00000023828.1"/>
    </source>
</evidence>
<name>A0A3Q2Q9X0_FUNHE</name>
<feature type="compositionally biased region" description="Low complexity" evidence="1">
    <location>
        <begin position="162"/>
        <end position="173"/>
    </location>
</feature>
<dbReference type="PANTHER" id="PTHR46887">
    <property type="entry name" value="TANDEM C2 DOMAINS NUCLEAR PROTEIN"/>
    <property type="match status" value="1"/>
</dbReference>
<dbReference type="InterPro" id="IPR000008">
    <property type="entry name" value="C2_dom"/>
</dbReference>
<dbReference type="AlphaFoldDB" id="A0A3Q2Q9X0"/>
<dbReference type="Proteomes" id="UP000265000">
    <property type="component" value="Unplaced"/>
</dbReference>
<reference evidence="3" key="1">
    <citation type="submission" date="2025-08" db="UniProtKB">
        <authorList>
            <consortium name="Ensembl"/>
        </authorList>
    </citation>
    <scope>IDENTIFICATION</scope>
</reference>
<dbReference type="Ensembl" id="ENSFHET00000009375.1">
    <property type="protein sequence ID" value="ENSFHEP00000023828.1"/>
    <property type="gene ID" value="ENSFHEG00000005042.1"/>
</dbReference>
<dbReference type="Gene3D" id="2.60.40.150">
    <property type="entry name" value="C2 domain"/>
    <property type="match status" value="2"/>
</dbReference>
<feature type="region of interest" description="Disordered" evidence="1">
    <location>
        <begin position="121"/>
        <end position="181"/>
    </location>
</feature>
<dbReference type="STRING" id="8078.ENSFHEP00000023828"/>
<reference evidence="3" key="2">
    <citation type="submission" date="2025-09" db="UniProtKB">
        <authorList>
            <consortium name="Ensembl"/>
        </authorList>
    </citation>
    <scope>IDENTIFICATION</scope>
</reference>
<organism evidence="3 4">
    <name type="scientific">Fundulus heteroclitus</name>
    <name type="common">Killifish</name>
    <name type="synonym">Mummichog</name>
    <dbReference type="NCBI Taxonomy" id="8078"/>
    <lineage>
        <taxon>Eukaryota</taxon>
        <taxon>Metazoa</taxon>
        <taxon>Chordata</taxon>
        <taxon>Craniata</taxon>
        <taxon>Vertebrata</taxon>
        <taxon>Euteleostomi</taxon>
        <taxon>Actinopterygii</taxon>
        <taxon>Neopterygii</taxon>
        <taxon>Teleostei</taxon>
        <taxon>Neoteleostei</taxon>
        <taxon>Acanthomorphata</taxon>
        <taxon>Ovalentaria</taxon>
        <taxon>Atherinomorphae</taxon>
        <taxon>Cyprinodontiformes</taxon>
        <taxon>Fundulidae</taxon>
        <taxon>Fundulus</taxon>
    </lineage>
</organism>
<sequence>MEFFKDCCKNLSQRNKKEQETQVIKLKGPPMERMVTEDVPNKRIWGKQPPSSSEIPFVVPPLTPSYVQPPDRQRSLLQPGLPGSARTTFAERKAELIGNSFIPYNPESIFHQHSMYISDRRDAPNNNLLTPGWTPKSGKEQRRSSSTLDLASPSGRTHRIDSISSTISSTSSTRDPMGSSLESVALSGDEQELGKVCVRIRYQQDVEQVWITLVQCSDLSVHPKEEQKIGFKGIITVPKPIQFKSSLKEYRQDATFMETFVFALRLKQLQGSNLMLRLQTHNPRTRVVADCLLSLRQLGSQESEHWLDLKQPSKSPACHSELHLSTVFQPVSGRIQVKVLAAQNLPLSSSPLSQVFYVKAEMQQLGQGGVVMKTQKQKASRGQCRWEETFSFLLASLERACTLTVRLYSRTSVRTKRCLGQVRLGFDSPLPGAVDQWKDTMAHPEKVVTAWHRLSPP</sequence>
<keyword evidence="4" id="KW-1185">Reference proteome</keyword>
<dbReference type="InterPro" id="IPR035892">
    <property type="entry name" value="C2_domain_sf"/>
</dbReference>
<protein>
    <submittedName>
        <fullName evidence="3">Tandem C2 domains, nuclear</fullName>
    </submittedName>
</protein>
<evidence type="ECO:0000313" key="4">
    <source>
        <dbReference type="Proteomes" id="UP000265000"/>
    </source>
</evidence>
<dbReference type="Pfam" id="PF00168">
    <property type="entry name" value="C2"/>
    <property type="match status" value="1"/>
</dbReference>
<dbReference type="SUPFAM" id="SSF49562">
    <property type="entry name" value="C2 domain (Calcium/lipid-binding domain, CaLB)"/>
    <property type="match status" value="2"/>
</dbReference>
<dbReference type="GO" id="GO:0005634">
    <property type="term" value="C:nucleus"/>
    <property type="evidence" value="ECO:0007669"/>
    <property type="project" value="InterPro"/>
</dbReference>
<accession>A0A3Q2Q9X0</accession>
<evidence type="ECO:0000259" key="2">
    <source>
        <dbReference type="PROSITE" id="PS50004"/>
    </source>
</evidence>
<proteinExistence type="predicted"/>
<feature type="domain" description="C2" evidence="2">
    <location>
        <begin position="316"/>
        <end position="438"/>
    </location>
</feature>
<dbReference type="PANTHER" id="PTHR46887:SF1">
    <property type="entry name" value="TANDEM C2 DOMAINS NUCLEAR PROTEIN"/>
    <property type="match status" value="1"/>
</dbReference>
<dbReference type="SMART" id="SM00239">
    <property type="entry name" value="C2"/>
    <property type="match status" value="1"/>
</dbReference>
<dbReference type="GeneTree" id="ENSGT00390000009196"/>
<dbReference type="InterPro" id="IPR030542">
    <property type="entry name" value="Tac2-N"/>
</dbReference>